<sequence length="165" mass="18106">MLMIYGMLPFIQQTLPYSTLTRSNAYRWADNARVGERAASQFLGPGDETIKINGELRPPLIGGTASLVTLKLMADNGRAWPLISGNGLIYGMYVIQSINSTYTELYRDGSARKISFDMTLKRVDESLITLFGDLKDQAVETLYKVRDKALDAVNSVTSSINGAGS</sequence>
<dbReference type="Pfam" id="PF06995">
    <property type="entry name" value="Phage_P2_GpU"/>
    <property type="match status" value="1"/>
</dbReference>
<organism evidence="1 2">
    <name type="scientific">Mixta tenebrionis</name>
    <dbReference type="NCBI Taxonomy" id="2562439"/>
    <lineage>
        <taxon>Bacteria</taxon>
        <taxon>Pseudomonadati</taxon>
        <taxon>Pseudomonadota</taxon>
        <taxon>Gammaproteobacteria</taxon>
        <taxon>Enterobacterales</taxon>
        <taxon>Erwiniaceae</taxon>
        <taxon>Mixta</taxon>
    </lineage>
</organism>
<dbReference type="Proteomes" id="UP000319523">
    <property type="component" value="Unassembled WGS sequence"/>
</dbReference>
<comment type="caution">
    <text evidence="1">The sequence shown here is derived from an EMBL/GenBank/DDBJ whole genome shotgun (WGS) entry which is preliminary data.</text>
</comment>
<dbReference type="EMBL" id="VHQI01000015">
    <property type="protein sequence ID" value="TPW39827.1"/>
    <property type="molecule type" value="Genomic_DNA"/>
</dbReference>
<dbReference type="RefSeq" id="WP_141177752.1">
    <property type="nucleotide sequence ID" value="NZ_JBHUFX010000028.1"/>
</dbReference>
<name>A0A506V2D7_9GAMM</name>
<accession>A0A506V2D7</accession>
<proteinExistence type="predicted"/>
<dbReference type="InterPro" id="IPR016912">
    <property type="entry name" value="Phage_P2_GpU"/>
</dbReference>
<dbReference type="PIRSF" id="PIRSF029208">
    <property type="entry name" value="Phage_tail_GPU"/>
    <property type="match status" value="1"/>
</dbReference>
<gene>
    <name evidence="1" type="ORF">FKM52_19135</name>
</gene>
<evidence type="ECO:0000313" key="2">
    <source>
        <dbReference type="Proteomes" id="UP000319523"/>
    </source>
</evidence>
<reference evidence="1 2" key="1">
    <citation type="submission" date="2019-06" db="EMBL/GenBank/DDBJ databases">
        <authorList>
            <person name="Yang Y."/>
        </authorList>
    </citation>
    <scope>NUCLEOTIDE SEQUENCE [LARGE SCALE GENOMIC DNA]</scope>
    <source>
        <strain evidence="1 2">BIT-26</strain>
    </source>
</reference>
<protein>
    <submittedName>
        <fullName evidence="1">Phage tail protein</fullName>
    </submittedName>
</protein>
<dbReference type="OrthoDB" id="1550902at2"/>
<dbReference type="InterPro" id="IPR009734">
    <property type="entry name" value="Myoviridae_GpU"/>
</dbReference>
<dbReference type="AlphaFoldDB" id="A0A506V2D7"/>
<evidence type="ECO:0000313" key="1">
    <source>
        <dbReference type="EMBL" id="TPW39827.1"/>
    </source>
</evidence>
<keyword evidence="2" id="KW-1185">Reference proteome</keyword>